<dbReference type="InterPro" id="IPR029044">
    <property type="entry name" value="Nucleotide-diphossugar_trans"/>
</dbReference>
<dbReference type="Gene3D" id="3.90.550.10">
    <property type="entry name" value="Spore Coat Polysaccharide Biosynthesis Protein SpsA, Chain A"/>
    <property type="match status" value="1"/>
</dbReference>
<dbReference type="EC" id="2.4.-.-" evidence="2"/>
<dbReference type="InterPro" id="IPR050834">
    <property type="entry name" value="Glycosyltransf_2"/>
</dbReference>
<accession>A0ABV4GXU7</accession>
<dbReference type="Pfam" id="PF00535">
    <property type="entry name" value="Glycos_transf_2"/>
    <property type="match status" value="1"/>
</dbReference>
<dbReference type="GO" id="GO:0016757">
    <property type="term" value="F:glycosyltransferase activity"/>
    <property type="evidence" value="ECO:0007669"/>
    <property type="project" value="UniProtKB-KW"/>
</dbReference>
<keyword evidence="2" id="KW-0328">Glycosyltransferase</keyword>
<dbReference type="PANTHER" id="PTHR43685">
    <property type="entry name" value="GLYCOSYLTRANSFERASE"/>
    <property type="match status" value="1"/>
</dbReference>
<dbReference type="InterPro" id="IPR001173">
    <property type="entry name" value="Glyco_trans_2-like"/>
</dbReference>
<protein>
    <submittedName>
        <fullName evidence="2">Glycosyltransferase family 2 protein</fullName>
        <ecNumber evidence="2">2.4.-.-</ecNumber>
    </submittedName>
</protein>
<comment type="caution">
    <text evidence="2">The sequence shown here is derived from an EMBL/GenBank/DDBJ whole genome shotgun (WGS) entry which is preliminary data.</text>
</comment>
<sequence>MSDVLASPLPRTGANLAPTVSVVVCAYTLERWDDLVAGLAAVHRQTRPVQEVLLVVDHAPDLLERARTALGPGTTVLENVFERGLSGARNSGAAAATGDVVLFLDDDARPDADWVAAGVAAFADADVVGTGGAAVPAWDAPGRPAWFPETFLWVVGCSYEGLPGDGAPLRNPIGASMGFRRADLLAAGGFTAGIGRVGRHPVGCEETELSIRVRRRRAGRARIVHTTGAVVHHRVRRDRATVGYFLRRCFWEGFSKAVVAAAVGPQDALSSERSYAARVLPRAVVAGLRSTATGHGSAGVRQAAAVVAGFTTTAAGYAYGLTSRRSPRTTTGAGRG</sequence>
<gene>
    <name evidence="2" type="ORF">AB2L27_05005</name>
</gene>
<organism evidence="2 3">
    <name type="scientific">Kineococcus halophytocola</name>
    <dbReference type="NCBI Taxonomy" id="3234027"/>
    <lineage>
        <taxon>Bacteria</taxon>
        <taxon>Bacillati</taxon>
        <taxon>Actinomycetota</taxon>
        <taxon>Actinomycetes</taxon>
        <taxon>Kineosporiales</taxon>
        <taxon>Kineosporiaceae</taxon>
        <taxon>Kineococcus</taxon>
    </lineage>
</organism>
<dbReference type="EMBL" id="JBGFTU010000004">
    <property type="protein sequence ID" value="MEZ0164126.1"/>
    <property type="molecule type" value="Genomic_DNA"/>
</dbReference>
<evidence type="ECO:0000313" key="3">
    <source>
        <dbReference type="Proteomes" id="UP001565927"/>
    </source>
</evidence>
<reference evidence="2 3" key="1">
    <citation type="submission" date="2024-07" db="EMBL/GenBank/DDBJ databases">
        <authorList>
            <person name="Thanompreechachai J."/>
            <person name="Duangmal K."/>
        </authorList>
    </citation>
    <scope>NUCLEOTIDE SEQUENCE [LARGE SCALE GENOMIC DNA]</scope>
    <source>
        <strain evidence="2 3">LSe6-4</strain>
    </source>
</reference>
<evidence type="ECO:0000259" key="1">
    <source>
        <dbReference type="Pfam" id="PF00535"/>
    </source>
</evidence>
<dbReference type="Proteomes" id="UP001565927">
    <property type="component" value="Unassembled WGS sequence"/>
</dbReference>
<keyword evidence="3" id="KW-1185">Reference proteome</keyword>
<dbReference type="SUPFAM" id="SSF53448">
    <property type="entry name" value="Nucleotide-diphospho-sugar transferases"/>
    <property type="match status" value="1"/>
</dbReference>
<dbReference type="RefSeq" id="WP_370440368.1">
    <property type="nucleotide sequence ID" value="NZ_JBGFTU010000004.1"/>
</dbReference>
<feature type="domain" description="Glycosyltransferase 2-like" evidence="1">
    <location>
        <begin position="21"/>
        <end position="134"/>
    </location>
</feature>
<dbReference type="PANTHER" id="PTHR43685:SF3">
    <property type="entry name" value="SLR2126 PROTEIN"/>
    <property type="match status" value="1"/>
</dbReference>
<keyword evidence="2" id="KW-0808">Transferase</keyword>
<name>A0ABV4GXU7_9ACTN</name>
<dbReference type="CDD" id="cd00761">
    <property type="entry name" value="Glyco_tranf_GTA_type"/>
    <property type="match status" value="1"/>
</dbReference>
<proteinExistence type="predicted"/>
<evidence type="ECO:0000313" key="2">
    <source>
        <dbReference type="EMBL" id="MEZ0164126.1"/>
    </source>
</evidence>